<feature type="domain" description="Glycosyltransferase subfamily 4-like N-terminal" evidence="2">
    <location>
        <begin position="43"/>
        <end position="147"/>
    </location>
</feature>
<dbReference type="KEGG" id="acae:HYG86_06970"/>
<dbReference type="InterPro" id="IPR050194">
    <property type="entry name" value="Glycosyltransferase_grp1"/>
</dbReference>
<sequence length="344" mass="38837">MRVLLIKSRSKGGISSHIQHIITGMRAYNIEFQEHEVTTAPIKIIKNFAMLRDNIKKFSPDIVHIHGYKALLFIVFIPRHVKIVVTFHGFLDNLPRLKRKIFQFLLSKVVNKADRIICVSKKLTDQSSESLKIKKDKVTTIHNGVKISESEGLHESGIKTSGNGNVILGACGRLTEAKGFDILIKAFNKIKDAFPVELHIIGDGPAFKKLKDSAQDKIYFLGFQDNPLETMCRFDYFVQPSRTEGCGTAVIEAMSINLPVIISDAGGLPELIEDNVHGLVFKKGDVDDLTRCLTMLLSNRELYKHLGAENKKWVSKNFSISKMLMKTLNLYEEMMGEEVYEEIL</sequence>
<keyword evidence="3" id="KW-0808">Transferase</keyword>
<feature type="domain" description="Glycosyl transferase family 1" evidence="1">
    <location>
        <begin position="165"/>
        <end position="313"/>
    </location>
</feature>
<name>A0A7G9W777_ALKCA</name>
<accession>A0A7G9W777</accession>
<dbReference type="InterPro" id="IPR028098">
    <property type="entry name" value="Glyco_trans_4-like_N"/>
</dbReference>
<dbReference type="RefSeq" id="WP_213168317.1">
    <property type="nucleotide sequence ID" value="NZ_CP058559.1"/>
</dbReference>
<evidence type="ECO:0000259" key="2">
    <source>
        <dbReference type="Pfam" id="PF13439"/>
    </source>
</evidence>
<keyword evidence="4" id="KW-1185">Reference proteome</keyword>
<organism evidence="3 4">
    <name type="scientific">Alkalicella caledoniensis</name>
    <dbReference type="NCBI Taxonomy" id="2731377"/>
    <lineage>
        <taxon>Bacteria</taxon>
        <taxon>Bacillati</taxon>
        <taxon>Bacillota</taxon>
        <taxon>Clostridia</taxon>
        <taxon>Eubacteriales</taxon>
        <taxon>Proteinivoracaceae</taxon>
        <taxon>Alkalicella</taxon>
    </lineage>
</organism>
<dbReference type="AlphaFoldDB" id="A0A7G9W777"/>
<dbReference type="Pfam" id="PF00534">
    <property type="entry name" value="Glycos_transf_1"/>
    <property type="match status" value="1"/>
</dbReference>
<dbReference type="Gene3D" id="3.40.50.2000">
    <property type="entry name" value="Glycogen Phosphorylase B"/>
    <property type="match status" value="2"/>
</dbReference>
<reference evidence="3 4" key="1">
    <citation type="submission" date="2020-07" db="EMBL/GenBank/DDBJ databases">
        <title>Alkalicella. sp. LB2 genome.</title>
        <authorList>
            <person name="Postec A."/>
            <person name="Quemeneur M."/>
        </authorList>
    </citation>
    <scope>NUCLEOTIDE SEQUENCE [LARGE SCALE GENOMIC DNA]</scope>
    <source>
        <strain evidence="3 4">LB2</strain>
    </source>
</reference>
<dbReference type="SUPFAM" id="SSF53756">
    <property type="entry name" value="UDP-Glycosyltransferase/glycogen phosphorylase"/>
    <property type="match status" value="1"/>
</dbReference>
<gene>
    <name evidence="3" type="ORF">HYG86_06970</name>
</gene>
<evidence type="ECO:0000259" key="1">
    <source>
        <dbReference type="Pfam" id="PF00534"/>
    </source>
</evidence>
<evidence type="ECO:0000313" key="4">
    <source>
        <dbReference type="Proteomes" id="UP000516160"/>
    </source>
</evidence>
<proteinExistence type="predicted"/>
<dbReference type="PANTHER" id="PTHR45947">
    <property type="entry name" value="SULFOQUINOVOSYL TRANSFERASE SQD2"/>
    <property type="match status" value="1"/>
</dbReference>
<dbReference type="GO" id="GO:0016757">
    <property type="term" value="F:glycosyltransferase activity"/>
    <property type="evidence" value="ECO:0007669"/>
    <property type="project" value="InterPro"/>
</dbReference>
<dbReference type="Pfam" id="PF13439">
    <property type="entry name" value="Glyco_transf_4"/>
    <property type="match status" value="1"/>
</dbReference>
<dbReference type="EMBL" id="CP058559">
    <property type="protein sequence ID" value="QNO14539.1"/>
    <property type="molecule type" value="Genomic_DNA"/>
</dbReference>
<dbReference type="Proteomes" id="UP000516160">
    <property type="component" value="Chromosome"/>
</dbReference>
<protein>
    <submittedName>
        <fullName evidence="3">Glycosyltransferase family 4 protein</fullName>
    </submittedName>
</protein>
<evidence type="ECO:0000313" key="3">
    <source>
        <dbReference type="EMBL" id="QNO14539.1"/>
    </source>
</evidence>
<dbReference type="InterPro" id="IPR001296">
    <property type="entry name" value="Glyco_trans_1"/>
</dbReference>
<dbReference type="CDD" id="cd03801">
    <property type="entry name" value="GT4_PimA-like"/>
    <property type="match status" value="1"/>
</dbReference>
<dbReference type="PANTHER" id="PTHR45947:SF3">
    <property type="entry name" value="SULFOQUINOVOSYL TRANSFERASE SQD2"/>
    <property type="match status" value="1"/>
</dbReference>